<dbReference type="Proteomes" id="UP001159427">
    <property type="component" value="Unassembled WGS sequence"/>
</dbReference>
<reference evidence="1 2" key="1">
    <citation type="submission" date="2022-05" db="EMBL/GenBank/DDBJ databases">
        <authorList>
            <consortium name="Genoscope - CEA"/>
            <person name="William W."/>
        </authorList>
    </citation>
    <scope>NUCLEOTIDE SEQUENCE [LARGE SCALE GENOMIC DNA]</scope>
</reference>
<sequence>YELKRELLNTVDHNAVAVVRKREGERSKRKCIHENELNSETVLGHVSKLMALWLTKFLKRPTNKGRAVVKGKRVNRGAGYGLEIQCEYCFTGDEFSIQWLKSKLEEQGFL</sequence>
<keyword evidence="2" id="KW-1185">Reference proteome</keyword>
<name>A0ABN8RBM0_9CNID</name>
<dbReference type="Gene3D" id="3.30.70.2330">
    <property type="match status" value="1"/>
</dbReference>
<comment type="caution">
    <text evidence="1">The sequence shown here is derived from an EMBL/GenBank/DDBJ whole genome shotgun (WGS) entry which is preliminary data.</text>
</comment>
<gene>
    <name evidence="1" type="ORF">PEVE_00010837</name>
</gene>
<dbReference type="EMBL" id="CALNXI010001776">
    <property type="protein sequence ID" value="CAH3176809.1"/>
    <property type="molecule type" value="Genomic_DNA"/>
</dbReference>
<feature type="non-terminal residue" evidence="1">
    <location>
        <position position="1"/>
    </location>
</feature>
<protein>
    <submittedName>
        <fullName evidence="1">Uncharacterized protein</fullName>
    </submittedName>
</protein>
<proteinExistence type="predicted"/>
<accession>A0ABN8RBM0</accession>
<evidence type="ECO:0000313" key="1">
    <source>
        <dbReference type="EMBL" id="CAH3176809.1"/>
    </source>
</evidence>
<organism evidence="1 2">
    <name type="scientific">Porites evermanni</name>
    <dbReference type="NCBI Taxonomy" id="104178"/>
    <lineage>
        <taxon>Eukaryota</taxon>
        <taxon>Metazoa</taxon>
        <taxon>Cnidaria</taxon>
        <taxon>Anthozoa</taxon>
        <taxon>Hexacorallia</taxon>
        <taxon>Scleractinia</taxon>
        <taxon>Fungiina</taxon>
        <taxon>Poritidae</taxon>
        <taxon>Porites</taxon>
    </lineage>
</organism>
<evidence type="ECO:0000313" key="2">
    <source>
        <dbReference type="Proteomes" id="UP001159427"/>
    </source>
</evidence>